<organism evidence="2 3">
    <name type="scientific">Diatrype stigma</name>
    <dbReference type="NCBI Taxonomy" id="117547"/>
    <lineage>
        <taxon>Eukaryota</taxon>
        <taxon>Fungi</taxon>
        <taxon>Dikarya</taxon>
        <taxon>Ascomycota</taxon>
        <taxon>Pezizomycotina</taxon>
        <taxon>Sordariomycetes</taxon>
        <taxon>Xylariomycetidae</taxon>
        <taxon>Xylariales</taxon>
        <taxon>Diatrypaceae</taxon>
        <taxon>Diatrype</taxon>
    </lineage>
</organism>
<gene>
    <name evidence="2" type="ORF">SLS62_000877</name>
</gene>
<feature type="region of interest" description="Disordered" evidence="1">
    <location>
        <begin position="83"/>
        <end position="109"/>
    </location>
</feature>
<evidence type="ECO:0000313" key="3">
    <source>
        <dbReference type="Proteomes" id="UP001320420"/>
    </source>
</evidence>
<sequence>MVLLLMGDTSSSPSPSSSSFPFPPVVTALLVPLKKGVEIRPLLLLLLPAPPLPSWSLPASAIARILALRLPKLVALSFPSMSLSVTPPTKPLLSSGSGGSGFSSSNDREGLEKCDLNQVFTFPPPLGDFDAGSLSSS</sequence>
<keyword evidence="3" id="KW-1185">Reference proteome</keyword>
<name>A0AAN9V2N4_9PEZI</name>
<dbReference type="EMBL" id="JAKJXP020000003">
    <property type="protein sequence ID" value="KAK7757327.1"/>
    <property type="molecule type" value="Genomic_DNA"/>
</dbReference>
<protein>
    <submittedName>
        <fullName evidence="2">Uncharacterized protein</fullName>
    </submittedName>
</protein>
<dbReference type="AlphaFoldDB" id="A0AAN9V2N4"/>
<evidence type="ECO:0000313" key="2">
    <source>
        <dbReference type="EMBL" id="KAK7757327.1"/>
    </source>
</evidence>
<dbReference type="Proteomes" id="UP001320420">
    <property type="component" value="Unassembled WGS sequence"/>
</dbReference>
<reference evidence="2 3" key="1">
    <citation type="submission" date="2024-02" db="EMBL/GenBank/DDBJ databases">
        <title>De novo assembly and annotation of 12 fungi associated with fruit tree decline syndrome in Ontario, Canada.</title>
        <authorList>
            <person name="Sulman M."/>
            <person name="Ellouze W."/>
            <person name="Ilyukhin E."/>
        </authorList>
    </citation>
    <scope>NUCLEOTIDE SEQUENCE [LARGE SCALE GENOMIC DNA]</scope>
    <source>
        <strain evidence="2 3">M11/M66-122</strain>
    </source>
</reference>
<comment type="caution">
    <text evidence="2">The sequence shown here is derived from an EMBL/GenBank/DDBJ whole genome shotgun (WGS) entry which is preliminary data.</text>
</comment>
<evidence type="ECO:0000256" key="1">
    <source>
        <dbReference type="SAM" id="MobiDB-lite"/>
    </source>
</evidence>
<proteinExistence type="predicted"/>
<accession>A0AAN9V2N4</accession>